<dbReference type="PRINTS" id="PR00081">
    <property type="entry name" value="GDHRDH"/>
</dbReference>
<dbReference type="EMBL" id="VXIV02000590">
    <property type="protein sequence ID" value="KAF6037306.1"/>
    <property type="molecule type" value="Genomic_DNA"/>
</dbReference>
<proteinExistence type="inferred from homology"/>
<reference evidence="4" key="1">
    <citation type="submission" date="2020-06" db="EMBL/GenBank/DDBJ databases">
        <title>Draft genome of Bugula neritina, a colonial animal packing powerful symbionts and potential medicines.</title>
        <authorList>
            <person name="Rayko M."/>
        </authorList>
    </citation>
    <scope>NUCLEOTIDE SEQUENCE [LARGE SCALE GENOMIC DNA]</scope>
    <source>
        <strain evidence="4">Kwan_BN1</strain>
    </source>
</reference>
<evidence type="ECO:0000256" key="3">
    <source>
        <dbReference type="SAM" id="MobiDB-lite"/>
    </source>
</evidence>
<evidence type="ECO:0000313" key="4">
    <source>
        <dbReference type="EMBL" id="KAF6037306.1"/>
    </source>
</evidence>
<dbReference type="GO" id="GO:0016491">
    <property type="term" value="F:oxidoreductase activity"/>
    <property type="evidence" value="ECO:0007669"/>
    <property type="project" value="UniProtKB-KW"/>
</dbReference>
<dbReference type="SUPFAM" id="SSF51735">
    <property type="entry name" value="NAD(P)-binding Rossmann-fold domains"/>
    <property type="match status" value="1"/>
</dbReference>
<dbReference type="PANTHER" id="PTHR24320:SF283">
    <property type="entry name" value="RETINOL DEHYDROGENASE 11"/>
    <property type="match status" value="1"/>
</dbReference>
<evidence type="ECO:0000256" key="2">
    <source>
        <dbReference type="ARBA" id="ARBA00023002"/>
    </source>
</evidence>
<evidence type="ECO:0000256" key="1">
    <source>
        <dbReference type="ARBA" id="ARBA00006484"/>
    </source>
</evidence>
<comment type="caution">
    <text evidence="4">The sequence shown here is derived from an EMBL/GenBank/DDBJ whole genome shotgun (WGS) entry which is preliminary data.</text>
</comment>
<organism evidence="4 5">
    <name type="scientific">Bugula neritina</name>
    <name type="common">Brown bryozoan</name>
    <name type="synonym">Sertularia neritina</name>
    <dbReference type="NCBI Taxonomy" id="10212"/>
    <lineage>
        <taxon>Eukaryota</taxon>
        <taxon>Metazoa</taxon>
        <taxon>Spiralia</taxon>
        <taxon>Lophotrochozoa</taxon>
        <taxon>Bryozoa</taxon>
        <taxon>Gymnolaemata</taxon>
        <taxon>Cheilostomatida</taxon>
        <taxon>Flustrina</taxon>
        <taxon>Buguloidea</taxon>
        <taxon>Bugulidae</taxon>
        <taxon>Bugula</taxon>
    </lineage>
</organism>
<name>A0A7J7KIR7_BUGNE</name>
<dbReference type="AlphaFoldDB" id="A0A7J7KIR7"/>
<evidence type="ECO:0000313" key="5">
    <source>
        <dbReference type="Proteomes" id="UP000593567"/>
    </source>
</evidence>
<feature type="region of interest" description="Disordered" evidence="3">
    <location>
        <begin position="231"/>
        <end position="250"/>
    </location>
</feature>
<keyword evidence="5" id="KW-1185">Reference proteome</keyword>
<dbReference type="Proteomes" id="UP000593567">
    <property type="component" value="Unassembled WGS sequence"/>
</dbReference>
<sequence>MSEDKKLMLLTGGNSGIGLEACKILCERGHKIVATVRSDEKGAHCLSEVKSAVPDADIHYMICEMSDVDSVKKLAEEFKSTWLADGQLLDVLINNAGCYFDGNDRHVCSTNEEWEITFATNAIGPILLTDLLIENLKETASEKGEARIVMVNSTVTTMEEIEPYQTDFNDLMLAKPKTYKNGIRAYKNSKVALMMATLGMLDELKDTKVTLNSMCPGPIAGTNLFRSNAGDANKGNLKEPSPQCADREKQKKMIQVIRDMLK</sequence>
<dbReference type="OrthoDB" id="191139at2759"/>
<keyword evidence="2" id="KW-0560">Oxidoreductase</keyword>
<protein>
    <submittedName>
        <fullName evidence="4">Uncharacterized protein</fullName>
    </submittedName>
</protein>
<dbReference type="InterPro" id="IPR002347">
    <property type="entry name" value="SDR_fam"/>
</dbReference>
<accession>A0A7J7KIR7</accession>
<dbReference type="InterPro" id="IPR036291">
    <property type="entry name" value="NAD(P)-bd_dom_sf"/>
</dbReference>
<comment type="similarity">
    <text evidence="1">Belongs to the short-chain dehydrogenases/reductases (SDR) family.</text>
</comment>
<gene>
    <name evidence="4" type="ORF">EB796_004386</name>
</gene>
<dbReference type="Gene3D" id="3.40.50.720">
    <property type="entry name" value="NAD(P)-binding Rossmann-like Domain"/>
    <property type="match status" value="1"/>
</dbReference>
<dbReference type="Pfam" id="PF00106">
    <property type="entry name" value="adh_short"/>
    <property type="match status" value="1"/>
</dbReference>
<dbReference type="PANTHER" id="PTHR24320">
    <property type="entry name" value="RETINOL DEHYDROGENASE"/>
    <property type="match status" value="1"/>
</dbReference>